<dbReference type="InParanoid" id="D2VVG8"/>
<dbReference type="Gene3D" id="3.40.50.1820">
    <property type="entry name" value="alpha/beta hydrolase"/>
    <property type="match status" value="1"/>
</dbReference>
<dbReference type="InterPro" id="IPR019826">
    <property type="entry name" value="Carboxylesterase_B_AS"/>
</dbReference>
<dbReference type="SUPFAM" id="SSF53474">
    <property type="entry name" value="alpha/beta-Hydrolases"/>
    <property type="match status" value="1"/>
</dbReference>
<dbReference type="OMA" id="HVKCVGW"/>
<keyword evidence="6" id="KW-1185">Reference proteome</keyword>
<dbReference type="InterPro" id="IPR050309">
    <property type="entry name" value="Type-B_Carboxylest/Lipase"/>
</dbReference>
<evidence type="ECO:0000256" key="2">
    <source>
        <dbReference type="ARBA" id="ARBA00022801"/>
    </source>
</evidence>
<dbReference type="KEGG" id="ngr:NAEGRDRAFT_73015"/>
<dbReference type="AlphaFoldDB" id="D2VVG8"/>
<keyword evidence="2 3" id="KW-0378">Hydrolase</keyword>
<dbReference type="PROSITE" id="PS00122">
    <property type="entry name" value="CARBOXYLESTERASE_B_1"/>
    <property type="match status" value="1"/>
</dbReference>
<protein>
    <recommendedName>
        <fullName evidence="3">Carboxylic ester hydrolase</fullName>
        <ecNumber evidence="3">3.1.1.-</ecNumber>
    </recommendedName>
</protein>
<dbReference type="PANTHER" id="PTHR11559">
    <property type="entry name" value="CARBOXYLESTERASE"/>
    <property type="match status" value="1"/>
</dbReference>
<dbReference type="GeneID" id="8853503"/>
<dbReference type="Proteomes" id="UP000006671">
    <property type="component" value="Unassembled WGS sequence"/>
</dbReference>
<reference evidence="5 6" key="1">
    <citation type="journal article" date="2010" name="Cell">
        <title>The genome of Naegleria gruberi illuminates early eukaryotic versatility.</title>
        <authorList>
            <person name="Fritz-Laylin L.K."/>
            <person name="Prochnik S.E."/>
            <person name="Ginger M.L."/>
            <person name="Dacks J.B."/>
            <person name="Carpenter M.L."/>
            <person name="Field M.C."/>
            <person name="Kuo A."/>
            <person name="Paredez A."/>
            <person name="Chapman J."/>
            <person name="Pham J."/>
            <person name="Shu S."/>
            <person name="Neupane R."/>
            <person name="Cipriano M."/>
            <person name="Mancuso J."/>
            <person name="Tu H."/>
            <person name="Salamov A."/>
            <person name="Lindquist E."/>
            <person name="Shapiro H."/>
            <person name="Lucas S."/>
            <person name="Grigoriev I.V."/>
            <person name="Cande W.Z."/>
            <person name="Fulton C."/>
            <person name="Rokhsar D.S."/>
            <person name="Dawson S.C."/>
        </authorList>
    </citation>
    <scope>NUCLEOTIDE SEQUENCE [LARGE SCALE GENOMIC DNA]</scope>
    <source>
        <strain evidence="5 6">NEG-M</strain>
    </source>
</reference>
<dbReference type="ESTHER" id="naegr-d2vvg8">
    <property type="family name" value="Carb_B_Root"/>
</dbReference>
<proteinExistence type="inferred from homology"/>
<feature type="domain" description="Carboxylesterase type B" evidence="4">
    <location>
        <begin position="43"/>
        <end position="541"/>
    </location>
</feature>
<dbReference type="STRING" id="5762.D2VVG8"/>
<evidence type="ECO:0000256" key="1">
    <source>
        <dbReference type="ARBA" id="ARBA00005964"/>
    </source>
</evidence>
<evidence type="ECO:0000256" key="3">
    <source>
        <dbReference type="RuleBase" id="RU361235"/>
    </source>
</evidence>
<dbReference type="RefSeq" id="XP_002671979.1">
    <property type="nucleotide sequence ID" value="XM_002671933.1"/>
</dbReference>
<dbReference type="eggNOG" id="KOG1516">
    <property type="taxonomic scope" value="Eukaryota"/>
</dbReference>
<evidence type="ECO:0000313" key="6">
    <source>
        <dbReference type="Proteomes" id="UP000006671"/>
    </source>
</evidence>
<name>D2VVG8_NAEGR</name>
<dbReference type="GO" id="GO:0016787">
    <property type="term" value="F:hydrolase activity"/>
    <property type="evidence" value="ECO:0007669"/>
    <property type="project" value="UniProtKB-KW"/>
</dbReference>
<sequence length="554" mass="62179">MSKKMKLFNIFLIICIACYLFLPVFCLSTQVTSNGVTYLGFQNGNVSSFIGIRYGQETSGNNRFKITVPFLYDQSSVVNATSFGHVCPQPTTATTLLSAMSEDCLNLNIWTPMLNESVQVMVWIHGGSFTSGSGSIYDGSYWCSKAAEMGIPVVLVTINYRLGSLGFLSDKTSGVNGNFGLYDQLEAIRWVKVNIRNFGGNPDKITVAGESAGGMSIACLLSTSIFSSENLFQQSIIQSGILPSSVLQNTLDGAQAFTNILKSRVSCFTLACLRQLPFADFITAQRNMTFVPVVDGQLLSETIYQNLDKVNNPISNISMMVGTTRNETTAFTCDRGSNLNIYQLYVLFRTLFNMEPLSSIFELLAQVSILYGGQGTYSSILQFFNVFMTDALFYCPARYYSSVVSEMQKNVSSKSRVERNVYQYVFSYVQPKLGPCYGAPHASELPYLFPSILDEIKNNPDLSGMFSDSQNLEFSDKDRKISDSMIYYWTNFIKYGKPDGENPKEEFPNWISFNRCEEKLLYIDIPLKMEQAMKETICNFWDDQFGRKKIEKHC</sequence>
<dbReference type="Pfam" id="PF00135">
    <property type="entry name" value="COesterase"/>
    <property type="match status" value="1"/>
</dbReference>
<gene>
    <name evidence="5" type="ORF">NAEGRDRAFT_73015</name>
</gene>
<dbReference type="VEuPathDB" id="AmoebaDB:NAEGRDRAFT_73015"/>
<dbReference type="InterPro" id="IPR029058">
    <property type="entry name" value="AB_hydrolase_fold"/>
</dbReference>
<dbReference type="EMBL" id="GG738901">
    <property type="protein sequence ID" value="EFC39235.1"/>
    <property type="molecule type" value="Genomic_DNA"/>
</dbReference>
<accession>D2VVG8</accession>
<organism evidence="6">
    <name type="scientific">Naegleria gruberi</name>
    <name type="common">Amoeba</name>
    <dbReference type="NCBI Taxonomy" id="5762"/>
    <lineage>
        <taxon>Eukaryota</taxon>
        <taxon>Discoba</taxon>
        <taxon>Heterolobosea</taxon>
        <taxon>Tetramitia</taxon>
        <taxon>Eutetramitia</taxon>
        <taxon>Vahlkampfiidae</taxon>
        <taxon>Naegleria</taxon>
    </lineage>
</organism>
<comment type="similarity">
    <text evidence="1 3">Belongs to the type-B carboxylesterase/lipase family.</text>
</comment>
<dbReference type="FunCoup" id="D2VVG8">
    <property type="interactions" value="1"/>
</dbReference>
<dbReference type="OrthoDB" id="408631at2759"/>
<dbReference type="EC" id="3.1.1.-" evidence="3"/>
<dbReference type="InterPro" id="IPR002018">
    <property type="entry name" value="CarbesteraseB"/>
</dbReference>
<evidence type="ECO:0000313" key="5">
    <source>
        <dbReference type="EMBL" id="EFC39235.1"/>
    </source>
</evidence>
<evidence type="ECO:0000259" key="4">
    <source>
        <dbReference type="Pfam" id="PF00135"/>
    </source>
</evidence>